<dbReference type="Proteomes" id="UP001341281">
    <property type="component" value="Chromosome 04"/>
</dbReference>
<feature type="region of interest" description="Disordered" evidence="1">
    <location>
        <begin position="687"/>
        <end position="739"/>
    </location>
</feature>
<proteinExistence type="predicted"/>
<gene>
    <name evidence="2" type="ORF">U9M48_018566</name>
</gene>
<feature type="compositionally biased region" description="Polar residues" evidence="1">
    <location>
        <begin position="694"/>
        <end position="711"/>
    </location>
</feature>
<name>A0AAQ3TAY3_PASNO</name>
<evidence type="ECO:0000313" key="3">
    <source>
        <dbReference type="Proteomes" id="UP001341281"/>
    </source>
</evidence>
<accession>A0AAQ3TAY3</accession>
<feature type="region of interest" description="Disordered" evidence="1">
    <location>
        <begin position="633"/>
        <end position="670"/>
    </location>
</feature>
<feature type="non-terminal residue" evidence="2">
    <location>
        <position position="1"/>
    </location>
</feature>
<dbReference type="EMBL" id="CP144748">
    <property type="protein sequence ID" value="WVZ69840.1"/>
    <property type="molecule type" value="Genomic_DNA"/>
</dbReference>
<dbReference type="AlphaFoldDB" id="A0AAQ3TAY3"/>
<evidence type="ECO:0000256" key="1">
    <source>
        <dbReference type="SAM" id="MobiDB-lite"/>
    </source>
</evidence>
<reference evidence="2 3" key="1">
    <citation type="submission" date="2024-02" db="EMBL/GenBank/DDBJ databases">
        <title>High-quality chromosome-scale genome assembly of Pensacola bahiagrass (Paspalum notatum Flugge var. saurae).</title>
        <authorList>
            <person name="Vega J.M."/>
            <person name="Podio M."/>
            <person name="Orjuela J."/>
            <person name="Siena L.A."/>
            <person name="Pessino S.C."/>
            <person name="Combes M.C."/>
            <person name="Mariac C."/>
            <person name="Albertini E."/>
            <person name="Pupilli F."/>
            <person name="Ortiz J.P.A."/>
            <person name="Leblanc O."/>
        </authorList>
    </citation>
    <scope>NUCLEOTIDE SEQUENCE [LARGE SCALE GENOMIC DNA]</scope>
    <source>
        <strain evidence="2">R1</strain>
        <tissue evidence="2">Leaf</tissue>
    </source>
</reference>
<feature type="compositionally biased region" description="Low complexity" evidence="1">
    <location>
        <begin position="712"/>
        <end position="726"/>
    </location>
</feature>
<keyword evidence="3" id="KW-1185">Reference proteome</keyword>
<evidence type="ECO:0000313" key="2">
    <source>
        <dbReference type="EMBL" id="WVZ69840.1"/>
    </source>
</evidence>
<feature type="compositionally biased region" description="Basic residues" evidence="1">
    <location>
        <begin position="658"/>
        <end position="668"/>
    </location>
</feature>
<protein>
    <submittedName>
        <fullName evidence="2">Uncharacterized protein</fullName>
    </submittedName>
</protein>
<organism evidence="2 3">
    <name type="scientific">Paspalum notatum var. saurae</name>
    <dbReference type="NCBI Taxonomy" id="547442"/>
    <lineage>
        <taxon>Eukaryota</taxon>
        <taxon>Viridiplantae</taxon>
        <taxon>Streptophyta</taxon>
        <taxon>Embryophyta</taxon>
        <taxon>Tracheophyta</taxon>
        <taxon>Spermatophyta</taxon>
        <taxon>Magnoliopsida</taxon>
        <taxon>Liliopsida</taxon>
        <taxon>Poales</taxon>
        <taxon>Poaceae</taxon>
        <taxon>PACMAD clade</taxon>
        <taxon>Panicoideae</taxon>
        <taxon>Andropogonodae</taxon>
        <taxon>Paspaleae</taxon>
        <taxon>Paspalinae</taxon>
        <taxon>Paspalum</taxon>
    </lineage>
</organism>
<sequence length="760" mass="82460">MSCPAAPRATATPWVSGRAVELQDRATPAALSASSMQAAAGHIPSRLSARRGCSCAGARQAFDGMPQALRACTVVLDSGLEFTVQAFALRHVANRQQDFAWPMCWLVPPCPWFTHAVGTGEVDIADRMLMALLVQIDATVMERPARWGGEFGTIWVLCKTTICISLAEEQNEFSAKVEGGILKKLYPDEDEELPLIRIDSDYVRVCSVLKSMNLQGNRMFQFNLKENNKARAAWMGYPISLELFSCSSALVAIYALEAQSQKTDAGKKPNRILSVGFPSACKHAWPVGHLTNGATTLYSLVLLSIELPLEWNSKFILVKSGKLLEAESVIMCHDFRCIHIWRVILGACRIHGNIEIAERPARKLFVKVELCQYQTSLITARRNWALAGLKPKVNYVCSCCKTDAQSISFLATVPWMNLGLQKLLVFADELPERVVLLWHDIVPFPQLEGGAVISLPITDVDEMLLLGTSCCLDTLDYLALHMCPRSGHVRAESAPVRCGRGVVERRDPEPAVRVDARRVGGDLGEAAEHAVVREDGLDEEGVGVTHHLQVTPATAGVEDESQIMQSRTYLLALGAGSGRAIVDYPSAAAALIAETTCASRGALWRHSRMSSAVFPPACSSAIILSCEKRKRRVGVNPGTNGTGSGRHRRPGREAKSTHQARRGRRRGVVHSTMRAFQRMVGRRRWKASAAPSLVMTQSSLSQSMMVRSKSNTTTTAPSTPDAAPDAIGGGWLGREGGGKEEAAAAAPRFLFCAVGGAAGL</sequence>